<evidence type="ECO:0000259" key="6">
    <source>
        <dbReference type="Pfam" id="PF00588"/>
    </source>
</evidence>
<evidence type="ECO:0000256" key="1">
    <source>
        <dbReference type="ARBA" id="ARBA00022555"/>
    </source>
</evidence>
<keyword evidence="1" id="KW-0694">RNA-binding</keyword>
<reference evidence="7 8" key="1">
    <citation type="journal article" date="2009" name="Science">
        <title>Green evolution and dynamic adaptations revealed by genomes of the marine picoeukaryotes Micromonas.</title>
        <authorList>
            <person name="Worden A.Z."/>
            <person name="Lee J.H."/>
            <person name="Mock T."/>
            <person name="Rouze P."/>
            <person name="Simmons M.P."/>
            <person name="Aerts A.L."/>
            <person name="Allen A.E."/>
            <person name="Cuvelier M.L."/>
            <person name="Derelle E."/>
            <person name="Everett M.V."/>
            <person name="Foulon E."/>
            <person name="Grimwood J."/>
            <person name="Gundlach H."/>
            <person name="Henrissat B."/>
            <person name="Napoli C."/>
            <person name="McDonald S.M."/>
            <person name="Parker M.S."/>
            <person name="Rombauts S."/>
            <person name="Salamov A."/>
            <person name="Von Dassow P."/>
            <person name="Badger J.H."/>
            <person name="Coutinho P.M."/>
            <person name="Demir E."/>
            <person name="Dubchak I."/>
            <person name="Gentemann C."/>
            <person name="Eikrem W."/>
            <person name="Gready J.E."/>
            <person name="John U."/>
            <person name="Lanier W."/>
            <person name="Lindquist E.A."/>
            <person name="Lucas S."/>
            <person name="Mayer K.F."/>
            <person name="Moreau H."/>
            <person name="Not F."/>
            <person name="Otillar R."/>
            <person name="Panaud O."/>
            <person name="Pangilinan J."/>
            <person name="Paulsen I."/>
            <person name="Piegu B."/>
            <person name="Poliakov A."/>
            <person name="Robbens S."/>
            <person name="Schmutz J."/>
            <person name="Toulza E."/>
            <person name="Wyss T."/>
            <person name="Zelensky A."/>
            <person name="Zhou K."/>
            <person name="Armbrust E.V."/>
            <person name="Bhattacharya D."/>
            <person name="Goodenough U.W."/>
            <person name="Van de Peer Y."/>
            <person name="Grigoriev I.V."/>
        </authorList>
    </citation>
    <scope>NUCLEOTIDE SEQUENCE [LARGE SCALE GENOMIC DNA]</scope>
    <source>
        <strain evidence="7 8">CCMP1545</strain>
    </source>
</reference>
<keyword evidence="2" id="KW-0489">Methyltransferase</keyword>
<dbReference type="OMA" id="NEFTTIR"/>
<evidence type="ECO:0000313" key="7">
    <source>
        <dbReference type="EMBL" id="EEH59131.1"/>
    </source>
</evidence>
<dbReference type="GeneID" id="9682925"/>
<dbReference type="CDD" id="cd18092">
    <property type="entry name" value="SpoU-like_TrmH"/>
    <property type="match status" value="1"/>
</dbReference>
<dbReference type="GO" id="GO:0000049">
    <property type="term" value="F:tRNA binding"/>
    <property type="evidence" value="ECO:0007669"/>
    <property type="project" value="UniProtKB-KW"/>
</dbReference>
<dbReference type="GO" id="GO:0002938">
    <property type="term" value="P:tRNA guanine ribose methylation"/>
    <property type="evidence" value="ECO:0007669"/>
    <property type="project" value="TreeGrafter"/>
</dbReference>
<keyword evidence="3" id="KW-0808">Transferase</keyword>
<dbReference type="Gene3D" id="3.40.1280.10">
    <property type="match status" value="1"/>
</dbReference>
<accession>C1MMX7</accession>
<sequence>MDARDDDPNDADAAGLPNRLLRKAETAIQGRTSRVLVVIERCTDEHNYSAVIRTAEALGVQHVWLIDPVDVDLDAVGSDDDDGGGGDDGERDDDDEEEEEEEERAQKKKPGRRTRPWSRTRHGDAARDAHKLFARRANEFTTIREFATTAACVAALREDGRTIWATDLSQRAVCLTESALRAARGDDATSASASVVPEKLAIVFGTESVGCTEEILAAADLRVYLPLRGFADSLNLSVAAALVMHELFRLCPEAIGAMDEAERASLREDWFSRLAAQRIRTPDEARAAKERKRALTKVRHKLNRNTPRTPEVEARMEALRAEEARLKEEEEDATARALVRAKAAVAPFLSRPPATLRDMRRPDDHREAFVCHKIRARNKDNWAGMPAVKGSGGVVDEAWGELAGRKNTGEP</sequence>
<evidence type="ECO:0000256" key="3">
    <source>
        <dbReference type="ARBA" id="ARBA00022679"/>
    </source>
</evidence>
<keyword evidence="8" id="KW-1185">Reference proteome</keyword>
<dbReference type="InterPro" id="IPR033671">
    <property type="entry name" value="TrmH"/>
</dbReference>
<dbReference type="STRING" id="564608.C1MMX7"/>
<keyword evidence="4" id="KW-0175">Coiled coil</keyword>
<organism evidence="8">
    <name type="scientific">Micromonas pusilla (strain CCMP1545)</name>
    <name type="common">Picoplanktonic green alga</name>
    <dbReference type="NCBI Taxonomy" id="564608"/>
    <lineage>
        <taxon>Eukaryota</taxon>
        <taxon>Viridiplantae</taxon>
        <taxon>Chlorophyta</taxon>
        <taxon>Mamiellophyceae</taxon>
        <taxon>Mamiellales</taxon>
        <taxon>Mamiellaceae</taxon>
        <taxon>Micromonas</taxon>
    </lineage>
</organism>
<dbReference type="Pfam" id="PF00588">
    <property type="entry name" value="SpoU_methylase"/>
    <property type="match status" value="1"/>
</dbReference>
<dbReference type="InterPro" id="IPR029028">
    <property type="entry name" value="Alpha/beta_knot_MTases"/>
</dbReference>
<dbReference type="InterPro" id="IPR029026">
    <property type="entry name" value="tRNA_m1G_MTases_N"/>
</dbReference>
<name>C1MMX7_MICPC</name>
<evidence type="ECO:0000256" key="5">
    <source>
        <dbReference type="SAM" id="MobiDB-lite"/>
    </source>
</evidence>
<keyword evidence="1" id="KW-0820">tRNA-binding</keyword>
<feature type="compositionally biased region" description="Acidic residues" evidence="5">
    <location>
        <begin position="74"/>
        <end position="103"/>
    </location>
</feature>
<dbReference type="RefSeq" id="XP_003057486.1">
    <property type="nucleotide sequence ID" value="XM_003057440.1"/>
</dbReference>
<dbReference type="InterPro" id="IPR001537">
    <property type="entry name" value="SpoU_MeTrfase"/>
</dbReference>
<dbReference type="AlphaFoldDB" id="C1MMX7"/>
<dbReference type="KEGG" id="mpp:MICPUCDRAFT_38988"/>
<dbReference type="eggNOG" id="KOG0838">
    <property type="taxonomic scope" value="Eukaryota"/>
</dbReference>
<evidence type="ECO:0000313" key="8">
    <source>
        <dbReference type="Proteomes" id="UP000001876"/>
    </source>
</evidence>
<proteinExistence type="predicted"/>
<protein>
    <submittedName>
        <fullName evidence="7">Predicted protein</fullName>
    </submittedName>
</protein>
<dbReference type="OrthoDB" id="241340at2759"/>
<dbReference type="EMBL" id="GG663737">
    <property type="protein sequence ID" value="EEH59131.1"/>
    <property type="molecule type" value="Genomic_DNA"/>
</dbReference>
<dbReference type="PANTHER" id="PTHR43453">
    <property type="entry name" value="RRNA METHYLASE-LIKE"/>
    <property type="match status" value="1"/>
</dbReference>
<dbReference type="PANTHER" id="PTHR43453:SF3">
    <property type="entry name" value="TRNA_RRNA METHYLTRANSFERASE SPOU TYPE DOMAIN-CONTAINING PROTEIN"/>
    <property type="match status" value="1"/>
</dbReference>
<dbReference type="Proteomes" id="UP000001876">
    <property type="component" value="Unassembled WGS sequence"/>
</dbReference>
<gene>
    <name evidence="7" type="ORF">MICPUCDRAFT_38988</name>
</gene>
<dbReference type="GO" id="GO:0008173">
    <property type="term" value="F:RNA methyltransferase activity"/>
    <property type="evidence" value="ECO:0007669"/>
    <property type="project" value="InterPro"/>
</dbReference>
<feature type="coiled-coil region" evidence="4">
    <location>
        <begin position="285"/>
        <end position="336"/>
    </location>
</feature>
<evidence type="ECO:0000256" key="2">
    <source>
        <dbReference type="ARBA" id="ARBA00022603"/>
    </source>
</evidence>
<feature type="region of interest" description="Disordered" evidence="5">
    <location>
        <begin position="74"/>
        <end position="123"/>
    </location>
</feature>
<dbReference type="SUPFAM" id="SSF75217">
    <property type="entry name" value="alpha/beta knot"/>
    <property type="match status" value="2"/>
</dbReference>
<evidence type="ECO:0000256" key="4">
    <source>
        <dbReference type="SAM" id="Coils"/>
    </source>
</evidence>
<feature type="domain" description="tRNA/rRNA methyltransferase SpoU type" evidence="6">
    <location>
        <begin position="134"/>
        <end position="245"/>
    </location>
</feature>
<feature type="compositionally biased region" description="Basic residues" evidence="5">
    <location>
        <begin position="106"/>
        <end position="120"/>
    </location>
</feature>